<evidence type="ECO:0000313" key="2">
    <source>
        <dbReference type="EMBL" id="KAB7517167.1"/>
    </source>
</evidence>
<comment type="caution">
    <text evidence="2">The sequence shown here is derived from an EMBL/GenBank/DDBJ whole genome shotgun (WGS) entry which is preliminary data.</text>
</comment>
<proteinExistence type="predicted"/>
<dbReference type="OrthoDB" id="165933at2157"/>
<dbReference type="InterPro" id="IPR038389">
    <property type="entry name" value="PSMG2_sf"/>
</dbReference>
<dbReference type="Proteomes" id="UP000326865">
    <property type="component" value="Unassembled WGS sequence"/>
</dbReference>
<evidence type="ECO:0000313" key="4">
    <source>
        <dbReference type="Proteomes" id="UP000326865"/>
    </source>
</evidence>
<protein>
    <submittedName>
        <fullName evidence="2">Proteasome assembly chaperone family protein</fullName>
    </submittedName>
</protein>
<accession>A0A5N5UAN9</accession>
<organism evidence="2 3">
    <name type="scientific">Halosegnis rubeus</name>
    <dbReference type="NCBI Taxonomy" id="2212850"/>
    <lineage>
        <taxon>Archaea</taxon>
        <taxon>Methanobacteriati</taxon>
        <taxon>Methanobacteriota</taxon>
        <taxon>Stenosarchaea group</taxon>
        <taxon>Halobacteria</taxon>
        <taxon>Halobacteriales</taxon>
        <taxon>Natronomonadaceae</taxon>
        <taxon>Halosegnis</taxon>
    </lineage>
</organism>
<reference evidence="3 4" key="1">
    <citation type="submission" date="2019-10" db="EMBL/GenBank/DDBJ databases">
        <title>Unraveling microbial dark matter from salterns through culturing: the case of the genus Halosegnis.</title>
        <authorList>
            <person name="Duran-Viseras A."/>
            <person name="Andrei A.-S."/>
            <person name="Vera-Gargallo B."/>
            <person name="Ghai R."/>
            <person name="Sanchez-Porro C."/>
            <person name="Ventosa A."/>
        </authorList>
    </citation>
    <scope>NUCLEOTIDE SEQUENCE [LARGE SCALE GENOMIC DNA]</scope>
    <source>
        <strain evidence="2 3">F17-44</strain>
        <strain evidence="1 4">F18-79</strain>
    </source>
</reference>
<dbReference type="SUPFAM" id="SSF159659">
    <property type="entry name" value="Cgl1923-like"/>
    <property type="match status" value="1"/>
</dbReference>
<dbReference type="Proteomes" id="UP000326302">
    <property type="component" value="Unassembled WGS sequence"/>
</dbReference>
<dbReference type="EMBL" id="QKKZ01000001">
    <property type="protein sequence ID" value="KAB7515627.1"/>
    <property type="molecule type" value="Genomic_DNA"/>
</dbReference>
<name>A0A5N5UEU4_9EURY</name>
<evidence type="ECO:0000313" key="1">
    <source>
        <dbReference type="EMBL" id="KAB7515627.1"/>
    </source>
</evidence>
<sequence>MRTQRRDTLLVGIADVGVAGLTAVDYITAQADATQIGHLATRHLPDITPFTDGVPRRPIRLYNVGTDVTVCVCELSLPPCVSELVSEELLAWANETDIETVAAVFGASYPHAEEDHAVSYVGTESFREGAVADRPFEPLSAGYFDGLLGELLTAGLDDPEPAVGALVTPAHPPGPDIDAAIRLVEAADTAYGVGVETTELENRSAAQRQYYEALAERMATLRDEGTDRPYDDRMFM</sequence>
<gene>
    <name evidence="1" type="ORF">DM867_00300</name>
    <name evidence="2" type="ORF">DMP03_07380</name>
</gene>
<evidence type="ECO:0000313" key="3">
    <source>
        <dbReference type="Proteomes" id="UP000326302"/>
    </source>
</evidence>
<keyword evidence="2" id="KW-0647">Proteasome</keyword>
<dbReference type="InterPro" id="IPR019151">
    <property type="entry name" value="Proteasome_assmbl_chaperone_2"/>
</dbReference>
<accession>A0A5N5UEU4</accession>
<dbReference type="Gene3D" id="3.40.50.10900">
    <property type="entry name" value="PAC-like subunit"/>
    <property type="match status" value="1"/>
</dbReference>
<dbReference type="RefSeq" id="WP_152120042.1">
    <property type="nucleotide sequence ID" value="NZ_QJOW01000002.1"/>
</dbReference>
<dbReference type="GO" id="GO:0000502">
    <property type="term" value="C:proteasome complex"/>
    <property type="evidence" value="ECO:0007669"/>
    <property type="project" value="UniProtKB-KW"/>
</dbReference>
<dbReference type="EMBL" id="QJOW01000002">
    <property type="protein sequence ID" value="KAB7517167.1"/>
    <property type="molecule type" value="Genomic_DNA"/>
</dbReference>
<keyword evidence="4" id="KW-1185">Reference proteome</keyword>
<dbReference type="AlphaFoldDB" id="A0A5N5UEU4"/>
<dbReference type="Pfam" id="PF09754">
    <property type="entry name" value="PAC2"/>
    <property type="match status" value="1"/>
</dbReference>
<dbReference type="PANTHER" id="PTHR35610:SF3">
    <property type="entry name" value="PROTEASOME ASSEMBLY CHAPERONE FAMILY PROTEIN"/>
    <property type="match status" value="1"/>
</dbReference>
<dbReference type="PANTHER" id="PTHR35610">
    <property type="entry name" value="3-ISOPROPYLMALATE DEHYDRATASE-RELATED"/>
    <property type="match status" value="1"/>
</dbReference>